<evidence type="ECO:0000313" key="3">
    <source>
        <dbReference type="Proteomes" id="UP000287969"/>
    </source>
</evidence>
<name>A0A410QCZ4_9FIRM</name>
<dbReference type="EMBL" id="CP035282">
    <property type="protein sequence ID" value="QAT61799.1"/>
    <property type="molecule type" value="Genomic_DNA"/>
</dbReference>
<keyword evidence="1" id="KW-0812">Transmembrane</keyword>
<keyword evidence="1" id="KW-0472">Membrane</keyword>
<proteinExistence type="predicted"/>
<dbReference type="Proteomes" id="UP000287969">
    <property type="component" value="Chromosome"/>
</dbReference>
<accession>A0A410QCZ4</accession>
<sequence>MERKGFTLIEVVVSIGIVGMLAAILLTVLSGNMKNIFSSGEKTRYIFQAQENIEKAIKNNGEDSNREEYTLKLEFHDDNGEDFKCESDGIKIQVNLHDKNKNTISTYIPQ</sequence>
<dbReference type="InterPro" id="IPR012902">
    <property type="entry name" value="N_methyl_site"/>
</dbReference>
<dbReference type="PROSITE" id="PS00409">
    <property type="entry name" value="PROKAR_NTER_METHYL"/>
    <property type="match status" value="1"/>
</dbReference>
<evidence type="ECO:0000256" key="1">
    <source>
        <dbReference type="SAM" id="Phobius"/>
    </source>
</evidence>
<organism evidence="2 3">
    <name type="scientific">Acidilutibacter cellobiosedens</name>
    <dbReference type="NCBI Taxonomy" id="2507161"/>
    <lineage>
        <taxon>Bacteria</taxon>
        <taxon>Bacillati</taxon>
        <taxon>Bacillota</taxon>
        <taxon>Tissierellia</taxon>
        <taxon>Tissierellales</taxon>
        <taxon>Acidilutibacteraceae</taxon>
        <taxon>Acidilutibacter</taxon>
    </lineage>
</organism>
<dbReference type="Pfam" id="PF07963">
    <property type="entry name" value="N_methyl"/>
    <property type="match status" value="1"/>
</dbReference>
<gene>
    <name evidence="2" type="ORF">EQM13_09450</name>
</gene>
<feature type="transmembrane region" description="Helical" evidence="1">
    <location>
        <begin position="6"/>
        <end position="29"/>
    </location>
</feature>
<evidence type="ECO:0000313" key="2">
    <source>
        <dbReference type="EMBL" id="QAT61799.1"/>
    </source>
</evidence>
<dbReference type="OrthoDB" id="1707700at2"/>
<dbReference type="NCBIfam" id="TIGR02532">
    <property type="entry name" value="IV_pilin_GFxxxE"/>
    <property type="match status" value="1"/>
</dbReference>
<protein>
    <submittedName>
        <fullName evidence="2">Type II secretion system protein</fullName>
    </submittedName>
</protein>
<dbReference type="KEGG" id="spoa:EQM13_09450"/>
<reference evidence="3" key="1">
    <citation type="submission" date="2019-01" db="EMBL/GenBank/DDBJ databases">
        <title>Draft genomes of a novel of Sporanaerobacter strains.</title>
        <authorList>
            <person name="Ma S."/>
        </authorList>
    </citation>
    <scope>NUCLEOTIDE SEQUENCE [LARGE SCALE GENOMIC DNA]</scope>
    <source>
        <strain evidence="3">NJN-17</strain>
    </source>
</reference>
<keyword evidence="3" id="KW-1185">Reference proteome</keyword>
<keyword evidence="1" id="KW-1133">Transmembrane helix</keyword>
<dbReference type="AlphaFoldDB" id="A0A410QCZ4"/>
<dbReference type="Gene3D" id="3.30.700.10">
    <property type="entry name" value="Glycoprotein, Type 4 Pilin"/>
    <property type="match status" value="1"/>
</dbReference>
<dbReference type="InterPro" id="IPR045584">
    <property type="entry name" value="Pilin-like"/>
</dbReference>
<dbReference type="SUPFAM" id="SSF54523">
    <property type="entry name" value="Pili subunits"/>
    <property type="match status" value="1"/>
</dbReference>